<dbReference type="EMBL" id="JRAA01000001">
    <property type="protein sequence ID" value="KHF25957.1"/>
    <property type="molecule type" value="Genomic_DNA"/>
</dbReference>
<comment type="caution">
    <text evidence="2">The sequence shown here is derived from an EMBL/GenBank/DDBJ whole genome shotgun (WGS) entry which is preliminary data.</text>
</comment>
<gene>
    <name evidence="3" type="ORF">BOV88_09970</name>
    <name evidence="2" type="ORF">JV46_20540</name>
</gene>
<feature type="transmembrane region" description="Helical" evidence="1">
    <location>
        <begin position="213"/>
        <end position="233"/>
    </location>
</feature>
<feature type="transmembrane region" description="Helical" evidence="1">
    <location>
        <begin position="245"/>
        <end position="270"/>
    </location>
</feature>
<evidence type="ECO:0000313" key="2">
    <source>
        <dbReference type="EMBL" id="KHF25957.1"/>
    </source>
</evidence>
<protein>
    <recommendedName>
        <fullName evidence="6">DUF2232 domain-containing protein</fullName>
    </recommendedName>
</protein>
<keyword evidence="4" id="KW-1185">Reference proteome</keyword>
<dbReference type="Proteomes" id="UP000190962">
    <property type="component" value="Unassembled WGS sequence"/>
</dbReference>
<name>A0A0B0HBD3_SOVGS</name>
<evidence type="ECO:0000256" key="1">
    <source>
        <dbReference type="SAM" id="Phobius"/>
    </source>
</evidence>
<dbReference type="AlphaFoldDB" id="A0A0B0HBD3"/>
<organism evidence="2 4">
    <name type="scientific">Solemya velum gill symbiont</name>
    <dbReference type="NCBI Taxonomy" id="2340"/>
    <lineage>
        <taxon>Bacteria</taxon>
        <taxon>Pseudomonadati</taxon>
        <taxon>Pseudomonadota</taxon>
        <taxon>Gammaproteobacteria</taxon>
        <taxon>sulfur-oxidizing symbionts</taxon>
    </lineage>
</organism>
<proteinExistence type="predicted"/>
<keyword evidence="1" id="KW-1133">Transmembrane helix</keyword>
<feature type="transmembrane region" description="Helical" evidence="1">
    <location>
        <begin position="37"/>
        <end position="70"/>
    </location>
</feature>
<sequence length="285" mass="30611">MVIATTAILAVLLPPVGVLSAAAVALVVMANGVRESLFVVAIALLAVWGLGEFILQAGVVVGISALVLWLPMILLGGLQRWSQYLPWSVEAALLVALVALGLQYVVFDDPVAYWSELLLPVIEEIAKGGAFEASGGTAESVVADIAQVLPTMLTVGFFLQLVIALFIGRWWQSLLYNPGGFREEFYSLRLSRILALAVIPLMLVGIISSEAMMLDGVVMLVMAAFAIQGLAVAHASLNGMNAGGWLIAVYVLLLFAGPWMLMLLGFAGYADVWMDFRQRFLNKQD</sequence>
<reference evidence="3 5" key="2">
    <citation type="submission" date="2016-11" db="EMBL/GenBank/DDBJ databases">
        <title>Mixed transmission modes and dynamic genome evolution in an obligate animal-bacterial symbiosis.</title>
        <authorList>
            <person name="Russell S.L."/>
            <person name="Corbett-Detig R.B."/>
            <person name="Cavanaugh C.M."/>
        </authorList>
    </citation>
    <scope>NUCLEOTIDE SEQUENCE [LARGE SCALE GENOMIC DNA]</scope>
    <source>
        <strain evidence="3">MA-KB16</strain>
    </source>
</reference>
<feature type="transmembrane region" description="Helical" evidence="1">
    <location>
        <begin position="148"/>
        <end position="168"/>
    </location>
</feature>
<evidence type="ECO:0000313" key="4">
    <source>
        <dbReference type="Proteomes" id="UP000030856"/>
    </source>
</evidence>
<evidence type="ECO:0008006" key="6">
    <source>
        <dbReference type="Google" id="ProtNLM"/>
    </source>
</evidence>
<dbReference type="EMBL" id="MPNX01000015">
    <property type="protein sequence ID" value="OOY34472.1"/>
    <property type="molecule type" value="Genomic_DNA"/>
</dbReference>
<accession>A0A0B0HBD3</accession>
<dbReference type="STRING" id="2340.JV46_20540"/>
<dbReference type="Proteomes" id="UP000030856">
    <property type="component" value="Unassembled WGS sequence"/>
</dbReference>
<evidence type="ECO:0000313" key="3">
    <source>
        <dbReference type="EMBL" id="OOY34472.1"/>
    </source>
</evidence>
<keyword evidence="1" id="KW-0812">Transmembrane</keyword>
<reference evidence="2 4" key="1">
    <citation type="journal article" date="2014" name="BMC Genomics">
        <title>The genome of the intracellular bacterium of the coastal bivalve, Solemya velum: a blueprint for thriving in and out of symbiosis.</title>
        <authorList>
            <person name="Dmytrenko O."/>
            <person name="Russell S.L."/>
            <person name="Loo W.T."/>
            <person name="Fontanez K.M."/>
            <person name="Liao L."/>
            <person name="Roeselers G."/>
            <person name="Sharma R."/>
            <person name="Stewart F.J."/>
            <person name="Newton I.L."/>
            <person name="Woyke T."/>
            <person name="Wu D."/>
            <person name="Lang J.M."/>
            <person name="Eisen J.A."/>
            <person name="Cavanaugh C.M."/>
        </authorList>
    </citation>
    <scope>NUCLEOTIDE SEQUENCE [LARGE SCALE GENOMIC DNA]</scope>
    <source>
        <strain evidence="2 4">WH</strain>
    </source>
</reference>
<feature type="transmembrane region" description="Helical" evidence="1">
    <location>
        <begin position="189"/>
        <end position="207"/>
    </location>
</feature>
<feature type="transmembrane region" description="Helical" evidence="1">
    <location>
        <begin position="91"/>
        <end position="107"/>
    </location>
</feature>
<evidence type="ECO:0000313" key="5">
    <source>
        <dbReference type="Proteomes" id="UP000190962"/>
    </source>
</evidence>
<keyword evidence="1" id="KW-0472">Membrane</keyword>
<dbReference type="eggNOG" id="ENOG50329TX">
    <property type="taxonomic scope" value="Bacteria"/>
</dbReference>